<dbReference type="InterPro" id="IPR036206">
    <property type="entry name" value="ThiamineP_synth_sf"/>
</dbReference>
<dbReference type="SUPFAM" id="SSF51391">
    <property type="entry name" value="Thiamin phosphate synthase"/>
    <property type="match status" value="1"/>
</dbReference>
<evidence type="ECO:0000313" key="15">
    <source>
        <dbReference type="Proteomes" id="UP000778970"/>
    </source>
</evidence>
<dbReference type="PANTHER" id="PTHR20857">
    <property type="entry name" value="THIAMINE-PHOSPHATE PYROPHOSPHORYLASE"/>
    <property type="match status" value="1"/>
</dbReference>
<comment type="catalytic activity">
    <reaction evidence="8 10 11">
        <text>2-(2-carboxy-4-methylthiazol-5-yl)ethyl phosphate + 4-amino-2-methyl-5-(diphosphooxymethyl)pyrimidine + 2 H(+) = thiamine phosphate + CO2 + diphosphate</text>
        <dbReference type="Rhea" id="RHEA:47848"/>
        <dbReference type="ChEBI" id="CHEBI:15378"/>
        <dbReference type="ChEBI" id="CHEBI:16526"/>
        <dbReference type="ChEBI" id="CHEBI:33019"/>
        <dbReference type="ChEBI" id="CHEBI:37575"/>
        <dbReference type="ChEBI" id="CHEBI:57841"/>
        <dbReference type="ChEBI" id="CHEBI:62890"/>
        <dbReference type="EC" id="2.5.1.3"/>
    </reaction>
</comment>
<keyword evidence="5 10" id="KW-0460">Magnesium</keyword>
<dbReference type="Pfam" id="PF02581">
    <property type="entry name" value="TMP-TENI"/>
    <property type="match status" value="1"/>
</dbReference>
<protein>
    <recommendedName>
        <fullName evidence="10">Thiamine-phosphate synthase</fullName>
        <shortName evidence="10">TP synthase</shortName>
        <shortName evidence="10">TPS</shortName>
        <ecNumber evidence="10">2.5.1.3</ecNumber>
    </recommendedName>
    <alternativeName>
        <fullName evidence="10">Thiamine-phosphate pyrophosphorylase</fullName>
        <shortName evidence="10">TMP pyrophosphorylase</shortName>
        <shortName evidence="10">TMP-PPase</shortName>
    </alternativeName>
</protein>
<reference evidence="14" key="2">
    <citation type="journal article" date="2020" name="Microorganisms">
        <title>Osmotic Adaptation and Compatible Solute Biosynthesis of Phototrophic Bacteria as Revealed from Genome Analyses.</title>
        <authorList>
            <person name="Imhoff J.F."/>
            <person name="Rahn T."/>
            <person name="Kunzel S."/>
            <person name="Keller A."/>
            <person name="Neulinger S.C."/>
        </authorList>
    </citation>
    <scope>NUCLEOTIDE SEQUENCE</scope>
    <source>
        <strain evidence="14">DSM 9154</strain>
    </source>
</reference>
<dbReference type="RefSeq" id="WP_027289340.1">
    <property type="nucleotide sequence ID" value="NZ_NRRE01000017.1"/>
</dbReference>
<keyword evidence="3 10" id="KW-0808">Transferase</keyword>
<dbReference type="NCBIfam" id="TIGR00693">
    <property type="entry name" value="thiE"/>
    <property type="match status" value="1"/>
</dbReference>
<feature type="binding site" evidence="10">
    <location>
        <position position="73"/>
    </location>
    <ligand>
        <name>Mg(2+)</name>
        <dbReference type="ChEBI" id="CHEBI:18420"/>
    </ligand>
</feature>
<evidence type="ECO:0000256" key="5">
    <source>
        <dbReference type="ARBA" id="ARBA00022842"/>
    </source>
</evidence>
<feature type="binding site" evidence="10">
    <location>
        <begin position="188"/>
        <end position="189"/>
    </location>
    <ligand>
        <name>2-[(2R,5Z)-2-carboxy-4-methylthiazol-5(2H)-ylidene]ethyl phosphate</name>
        <dbReference type="ChEBI" id="CHEBI:62899"/>
    </ligand>
</feature>
<organism evidence="14 15">
    <name type="scientific">Rhodovibrio salinarum</name>
    <dbReference type="NCBI Taxonomy" id="1087"/>
    <lineage>
        <taxon>Bacteria</taxon>
        <taxon>Pseudomonadati</taxon>
        <taxon>Pseudomonadota</taxon>
        <taxon>Alphaproteobacteria</taxon>
        <taxon>Rhodospirillales</taxon>
        <taxon>Rhodovibrionaceae</taxon>
        <taxon>Rhodovibrio</taxon>
    </lineage>
</organism>
<comment type="caution">
    <text evidence="14">The sequence shown here is derived from an EMBL/GenBank/DDBJ whole genome shotgun (WGS) entry which is preliminary data.</text>
</comment>
<evidence type="ECO:0000256" key="11">
    <source>
        <dbReference type="RuleBase" id="RU003826"/>
    </source>
</evidence>
<feature type="binding site" evidence="10">
    <location>
        <begin position="40"/>
        <end position="44"/>
    </location>
    <ligand>
        <name>4-amino-2-methyl-5-(diphosphooxymethyl)pyrimidine</name>
        <dbReference type="ChEBI" id="CHEBI:57841"/>
    </ligand>
</feature>
<feature type="domain" description="Thiamine phosphate synthase/TenI" evidence="13">
    <location>
        <begin position="10"/>
        <end position="191"/>
    </location>
</feature>
<evidence type="ECO:0000256" key="2">
    <source>
        <dbReference type="ARBA" id="ARBA00005165"/>
    </source>
</evidence>
<accession>A0A934QGC8</accession>
<evidence type="ECO:0000256" key="12">
    <source>
        <dbReference type="RuleBase" id="RU004253"/>
    </source>
</evidence>
<keyword evidence="4 10" id="KW-0479">Metal-binding</keyword>
<comment type="catalytic activity">
    <reaction evidence="9 10 11">
        <text>2-[(2R,5Z)-2-carboxy-4-methylthiazol-5(2H)-ylidene]ethyl phosphate + 4-amino-2-methyl-5-(diphosphooxymethyl)pyrimidine + 2 H(+) = thiamine phosphate + CO2 + diphosphate</text>
        <dbReference type="Rhea" id="RHEA:47844"/>
        <dbReference type="ChEBI" id="CHEBI:15378"/>
        <dbReference type="ChEBI" id="CHEBI:16526"/>
        <dbReference type="ChEBI" id="CHEBI:33019"/>
        <dbReference type="ChEBI" id="CHEBI:37575"/>
        <dbReference type="ChEBI" id="CHEBI:57841"/>
        <dbReference type="ChEBI" id="CHEBI:62899"/>
        <dbReference type="EC" id="2.5.1.3"/>
    </reaction>
</comment>
<feature type="binding site" evidence="10">
    <location>
        <position position="72"/>
    </location>
    <ligand>
        <name>4-amino-2-methyl-5-(diphosphooxymethyl)pyrimidine</name>
        <dbReference type="ChEBI" id="CHEBI:57841"/>
    </ligand>
</feature>
<dbReference type="InterPro" id="IPR022998">
    <property type="entry name" value="ThiamineP_synth_TenI"/>
</dbReference>
<dbReference type="CDD" id="cd00564">
    <property type="entry name" value="TMP_TenI"/>
    <property type="match status" value="1"/>
</dbReference>
<evidence type="ECO:0000256" key="3">
    <source>
        <dbReference type="ARBA" id="ARBA00022679"/>
    </source>
</evidence>
<feature type="binding site" evidence="10">
    <location>
        <position position="168"/>
    </location>
    <ligand>
        <name>2-[(2R,5Z)-2-carboxy-4-methylthiazol-5(2H)-ylidene]ethyl phosphate</name>
        <dbReference type="ChEBI" id="CHEBI:62899"/>
    </ligand>
</feature>
<feature type="binding site" evidence="10">
    <location>
        <position position="140"/>
    </location>
    <ligand>
        <name>4-amino-2-methyl-5-(diphosphooxymethyl)pyrimidine</name>
        <dbReference type="ChEBI" id="CHEBI:57841"/>
    </ligand>
</feature>
<dbReference type="GO" id="GO:0000287">
    <property type="term" value="F:magnesium ion binding"/>
    <property type="evidence" value="ECO:0007669"/>
    <property type="project" value="UniProtKB-UniRule"/>
</dbReference>
<evidence type="ECO:0000256" key="8">
    <source>
        <dbReference type="ARBA" id="ARBA00047851"/>
    </source>
</evidence>
<evidence type="ECO:0000256" key="6">
    <source>
        <dbReference type="ARBA" id="ARBA00022977"/>
    </source>
</evidence>
<evidence type="ECO:0000256" key="9">
    <source>
        <dbReference type="ARBA" id="ARBA00047883"/>
    </source>
</evidence>
<name>A0A934QGC8_9PROT</name>
<dbReference type="InterPro" id="IPR034291">
    <property type="entry name" value="TMP_synthase"/>
</dbReference>
<evidence type="ECO:0000256" key="1">
    <source>
        <dbReference type="ARBA" id="ARBA00003814"/>
    </source>
</evidence>
<dbReference type="GO" id="GO:0004789">
    <property type="term" value="F:thiamine-phosphate diphosphorylase activity"/>
    <property type="evidence" value="ECO:0007669"/>
    <property type="project" value="UniProtKB-UniRule"/>
</dbReference>
<dbReference type="EC" id="2.5.1.3" evidence="10"/>
<dbReference type="GO" id="GO:0005737">
    <property type="term" value="C:cytoplasm"/>
    <property type="evidence" value="ECO:0007669"/>
    <property type="project" value="TreeGrafter"/>
</dbReference>
<dbReference type="GO" id="GO:0009228">
    <property type="term" value="P:thiamine biosynthetic process"/>
    <property type="evidence" value="ECO:0007669"/>
    <property type="project" value="UniProtKB-KW"/>
</dbReference>
<comment type="function">
    <text evidence="1 10">Condenses 4-methyl-5-(beta-hydroxyethyl)thiazole monophosphate (THZ-P) and 2-methyl-4-amino-5-hydroxymethyl pyrimidine pyrophosphate (HMP-PP) to form thiamine monophosphate (TMP).</text>
</comment>
<keyword evidence="15" id="KW-1185">Reference proteome</keyword>
<dbReference type="FunFam" id="3.20.20.70:FF:000096">
    <property type="entry name" value="Thiamine-phosphate synthase"/>
    <property type="match status" value="1"/>
</dbReference>
<sequence length="210" mass="21850">MSRTLPDLSLYLVMGAADTGKRPFEEVVLAAIEGGVTVVQLREKDADTRVLLEHALRLKALLEPRGVPLIVNDRIDVALAAGAAGVHLGQDDMPASIARRLVGEDMLIGLSVSDRVEADTANPDIVDYVGIGSVFPTGTKADAGEAIGPDFAAKLRRRVGLPAVAIGGINQTNLGQLRGTGIEGIAVVSAICAADDPRLAARNLRAGFLA</sequence>
<dbReference type="HAMAP" id="MF_00097">
    <property type="entry name" value="TMP_synthase"/>
    <property type="match status" value="1"/>
</dbReference>
<gene>
    <name evidence="10 14" type="primary">thiE</name>
    <name evidence="14" type="ORF">CKO21_04340</name>
</gene>
<evidence type="ECO:0000259" key="13">
    <source>
        <dbReference type="Pfam" id="PF02581"/>
    </source>
</evidence>
<dbReference type="Proteomes" id="UP000778970">
    <property type="component" value="Unassembled WGS sequence"/>
</dbReference>
<evidence type="ECO:0000256" key="10">
    <source>
        <dbReference type="HAMAP-Rule" id="MF_00097"/>
    </source>
</evidence>
<reference evidence="14" key="1">
    <citation type="submission" date="2017-08" db="EMBL/GenBank/DDBJ databases">
        <authorList>
            <person name="Imhoff J.F."/>
            <person name="Rahn T."/>
            <person name="Kuenzel S."/>
            <person name="Neulinger S.C."/>
        </authorList>
    </citation>
    <scope>NUCLEOTIDE SEQUENCE</scope>
    <source>
        <strain evidence="14">DSM 9154</strain>
    </source>
</reference>
<feature type="binding site" evidence="10">
    <location>
        <position position="111"/>
    </location>
    <ligand>
        <name>4-amino-2-methyl-5-(diphosphooxymethyl)pyrimidine</name>
        <dbReference type="ChEBI" id="CHEBI:57841"/>
    </ligand>
</feature>
<keyword evidence="6 10" id="KW-0784">Thiamine biosynthesis</keyword>
<feature type="binding site" evidence="10">
    <location>
        <begin position="137"/>
        <end position="139"/>
    </location>
    <ligand>
        <name>2-[(2R,5Z)-2-carboxy-4-methylthiazol-5(2H)-ylidene]ethyl phosphate</name>
        <dbReference type="ChEBI" id="CHEBI:62899"/>
    </ligand>
</feature>
<dbReference type="Gene3D" id="3.20.20.70">
    <property type="entry name" value="Aldolase class I"/>
    <property type="match status" value="1"/>
</dbReference>
<evidence type="ECO:0000313" key="14">
    <source>
        <dbReference type="EMBL" id="MBK1696471.1"/>
    </source>
</evidence>
<feature type="binding site" evidence="10">
    <location>
        <position position="92"/>
    </location>
    <ligand>
        <name>Mg(2+)</name>
        <dbReference type="ChEBI" id="CHEBI:18420"/>
    </ligand>
</feature>
<evidence type="ECO:0000256" key="7">
    <source>
        <dbReference type="ARBA" id="ARBA00047334"/>
    </source>
</evidence>
<dbReference type="GO" id="GO:0009229">
    <property type="term" value="P:thiamine diphosphate biosynthetic process"/>
    <property type="evidence" value="ECO:0007669"/>
    <property type="project" value="UniProtKB-UniRule"/>
</dbReference>
<comment type="catalytic activity">
    <reaction evidence="7 10 11">
        <text>4-methyl-5-(2-phosphooxyethyl)-thiazole + 4-amino-2-methyl-5-(diphosphooxymethyl)pyrimidine + H(+) = thiamine phosphate + diphosphate</text>
        <dbReference type="Rhea" id="RHEA:22328"/>
        <dbReference type="ChEBI" id="CHEBI:15378"/>
        <dbReference type="ChEBI" id="CHEBI:33019"/>
        <dbReference type="ChEBI" id="CHEBI:37575"/>
        <dbReference type="ChEBI" id="CHEBI:57841"/>
        <dbReference type="ChEBI" id="CHEBI:58296"/>
        <dbReference type="EC" id="2.5.1.3"/>
    </reaction>
</comment>
<dbReference type="AlphaFoldDB" id="A0A934QGC8"/>
<comment type="pathway">
    <text evidence="2 10 12">Cofactor biosynthesis; thiamine diphosphate biosynthesis; thiamine phosphate from 4-amino-2-methyl-5-diphosphomethylpyrimidine and 4-methyl-5-(2-phosphoethyl)-thiazole: step 1/1.</text>
</comment>
<proteinExistence type="inferred from homology"/>
<dbReference type="PANTHER" id="PTHR20857:SF15">
    <property type="entry name" value="THIAMINE-PHOSPHATE SYNTHASE"/>
    <property type="match status" value="1"/>
</dbReference>
<comment type="similarity">
    <text evidence="10 11">Belongs to the thiamine-phosphate synthase family.</text>
</comment>
<dbReference type="InterPro" id="IPR013785">
    <property type="entry name" value="Aldolase_TIM"/>
</dbReference>
<evidence type="ECO:0000256" key="4">
    <source>
        <dbReference type="ARBA" id="ARBA00022723"/>
    </source>
</evidence>
<dbReference type="EMBL" id="NRRE01000017">
    <property type="protein sequence ID" value="MBK1696471.1"/>
    <property type="molecule type" value="Genomic_DNA"/>
</dbReference>
<comment type="cofactor">
    <cofactor evidence="10">
        <name>Mg(2+)</name>
        <dbReference type="ChEBI" id="CHEBI:18420"/>
    </cofactor>
    <text evidence="10">Binds 1 Mg(2+) ion per subunit.</text>
</comment>